<protein>
    <recommendedName>
        <fullName evidence="2">RAP domain-containing protein</fullName>
    </recommendedName>
</protein>
<evidence type="ECO:0000259" key="2">
    <source>
        <dbReference type="PROSITE" id="PS51286"/>
    </source>
</evidence>
<feature type="compositionally biased region" description="Low complexity" evidence="1">
    <location>
        <begin position="189"/>
        <end position="203"/>
    </location>
</feature>
<feature type="non-terminal residue" evidence="3">
    <location>
        <position position="1"/>
    </location>
</feature>
<feature type="region of interest" description="Disordered" evidence="1">
    <location>
        <begin position="552"/>
        <end position="572"/>
    </location>
</feature>
<dbReference type="PROSITE" id="PS51286">
    <property type="entry name" value="RAP"/>
    <property type="match status" value="1"/>
</dbReference>
<proteinExistence type="predicted"/>
<feature type="region of interest" description="Disordered" evidence="1">
    <location>
        <begin position="1"/>
        <end position="26"/>
    </location>
</feature>
<reference evidence="3 4" key="1">
    <citation type="journal article" date="2023" name="IScience">
        <title>Expanded male sex-determining region conserved during the evolution of homothallism in the green alga Volvox.</title>
        <authorList>
            <person name="Yamamoto K."/>
            <person name="Matsuzaki R."/>
            <person name="Mahakham W."/>
            <person name="Heman W."/>
            <person name="Sekimoto H."/>
            <person name="Kawachi M."/>
            <person name="Minakuchi Y."/>
            <person name="Toyoda A."/>
            <person name="Nozaki H."/>
        </authorList>
    </citation>
    <scope>NUCLEOTIDE SEQUENCE [LARGE SCALE GENOMIC DNA]</scope>
    <source>
        <strain evidence="3 4">NIES-4468</strain>
    </source>
</reference>
<keyword evidence="4" id="KW-1185">Reference proteome</keyword>
<feature type="compositionally biased region" description="Polar residues" evidence="1">
    <location>
        <begin position="641"/>
        <end position="650"/>
    </location>
</feature>
<dbReference type="Pfam" id="PF08373">
    <property type="entry name" value="RAP"/>
    <property type="match status" value="1"/>
</dbReference>
<dbReference type="EMBL" id="BSDZ01000103">
    <property type="protein sequence ID" value="GLI71256.1"/>
    <property type="molecule type" value="Genomic_DNA"/>
</dbReference>
<feature type="region of interest" description="Disordered" evidence="1">
    <location>
        <begin position="188"/>
        <end position="224"/>
    </location>
</feature>
<dbReference type="Proteomes" id="UP001165090">
    <property type="component" value="Unassembled WGS sequence"/>
</dbReference>
<evidence type="ECO:0000313" key="4">
    <source>
        <dbReference type="Proteomes" id="UP001165090"/>
    </source>
</evidence>
<dbReference type="InterPro" id="IPR050870">
    <property type="entry name" value="FAST_kinase"/>
</dbReference>
<dbReference type="PANTHER" id="PTHR21228:SF40">
    <property type="entry name" value="LD45607P"/>
    <property type="match status" value="1"/>
</dbReference>
<dbReference type="SMART" id="SM00952">
    <property type="entry name" value="RAP"/>
    <property type="match status" value="1"/>
</dbReference>
<name>A0ABQ5SQ68_9CHLO</name>
<sequence length="874" mass="93624">EDEVEEEQVVRGSSGQRLADSDVDVGADNHIGGVDAGMRVTRKSASGADGGPLTSWGSRSVRSALWSYAALRCHPGNDFIWQVCRHLVSERHLRSLSVRDLIQCVWALATFRQLERADAEGGLTAVREGKHRSQCCTAALAAMEREVVVRLKTGRAGLVDETQEGDRTQPLRRRETLAEAEVEAKAEVATRFGNSSGSSNGSSRHLQARMEGPEGGEGQGKPSSRLHRELLRPQHVADLLWSYATLEHPAPDLFTTLLPLLEHQLAFFSNAAMSRCTWAAAALGVYDSRFMDAVADNICSHRLPYLKPQELASSAWAYGELGHAHKTLFDGLVSYTVSYVWPRADRSMTLREISTVCAAAGVFGWRYPVLTDAAARVLARLLIPMGQWGHLRDKHGTAFARDSHSRCQPASAIPPTGLASIGLCSTTATAGASGSDEASAAAAAMAVTQHCTRSVSVHYENNRPASSAVSSTSGSSSSNNNNSTGDGNGTTPAPATTTARTTTGGLGPGAALLLLPSEHDVAALSWGFSLVGGCSPEMWAQLMELMGRVVEEEGDEGEKEKAGGARGGGGKGLSDEALARMCQAYLHMRLDYPTAALSTGPMGLLRRGAEVLRRQQQQQNRCACGADGRESSGGRNLPGAVQSTLSSAPSNALPMPTVAATMMQSPSPSSSSSSVSCVSAVSEALSRLGLSHTVQSLTEDGLFRIDLAVEVEVRVDTRGRSVRPIRPTTTENTAPTSPSTTQIIRIAVEVDGPRHFTANTRQPLSPTLYRRRCLEDRGWVVVSVPYWRWNQCRTATSDGATSSGPAEQEEALLLQLMREEGLGEVIEAVKAQPPPPPARQRRRRIQKALKVTASGKQQLQLKPDDESCVMCHEL</sequence>
<evidence type="ECO:0000313" key="3">
    <source>
        <dbReference type="EMBL" id="GLI71256.1"/>
    </source>
</evidence>
<evidence type="ECO:0000256" key="1">
    <source>
        <dbReference type="SAM" id="MobiDB-lite"/>
    </source>
</evidence>
<feature type="domain" description="RAP" evidence="2">
    <location>
        <begin position="746"/>
        <end position="815"/>
    </location>
</feature>
<organism evidence="3 4">
    <name type="scientific">Volvox africanus</name>
    <dbReference type="NCBI Taxonomy" id="51714"/>
    <lineage>
        <taxon>Eukaryota</taxon>
        <taxon>Viridiplantae</taxon>
        <taxon>Chlorophyta</taxon>
        <taxon>core chlorophytes</taxon>
        <taxon>Chlorophyceae</taxon>
        <taxon>CS clade</taxon>
        <taxon>Chlamydomonadales</taxon>
        <taxon>Volvocaceae</taxon>
        <taxon>Volvox</taxon>
    </lineage>
</organism>
<dbReference type="PANTHER" id="PTHR21228">
    <property type="entry name" value="FAST LEU-RICH DOMAIN-CONTAINING"/>
    <property type="match status" value="1"/>
</dbReference>
<gene>
    <name evidence="3" type="ORF">VaNZ11_016362</name>
</gene>
<feature type="region of interest" description="Disordered" evidence="1">
    <location>
        <begin position="460"/>
        <end position="504"/>
    </location>
</feature>
<dbReference type="InterPro" id="IPR013584">
    <property type="entry name" value="RAP"/>
</dbReference>
<feature type="compositionally biased region" description="Low complexity" evidence="1">
    <location>
        <begin position="466"/>
        <end position="504"/>
    </location>
</feature>
<comment type="caution">
    <text evidence="3">The sequence shown here is derived from an EMBL/GenBank/DDBJ whole genome shotgun (WGS) entry which is preliminary data.</text>
</comment>
<accession>A0ABQ5SQ68</accession>
<feature type="region of interest" description="Disordered" evidence="1">
    <location>
        <begin position="622"/>
        <end position="653"/>
    </location>
</feature>